<dbReference type="PANTHER" id="PTHR32089:SF112">
    <property type="entry name" value="LYSOZYME-LIKE PROTEIN-RELATED"/>
    <property type="match status" value="1"/>
</dbReference>
<evidence type="ECO:0000313" key="13">
    <source>
        <dbReference type="Proteomes" id="UP000256488"/>
    </source>
</evidence>
<feature type="compositionally biased region" description="Low complexity" evidence="8">
    <location>
        <begin position="553"/>
        <end position="569"/>
    </location>
</feature>
<keyword evidence="9" id="KW-0812">Transmembrane</keyword>
<evidence type="ECO:0008006" key="14">
    <source>
        <dbReference type="Google" id="ProtNLM"/>
    </source>
</evidence>
<protein>
    <recommendedName>
        <fullName evidence="14">Methyl-accepting chemotaxis protein</fullName>
    </recommendedName>
</protein>
<keyword evidence="3 9" id="KW-0472">Membrane</keyword>
<dbReference type="PROSITE" id="PS50111">
    <property type="entry name" value="CHEMOTAXIS_TRANSDUC_2"/>
    <property type="match status" value="1"/>
</dbReference>
<proteinExistence type="inferred from homology"/>
<dbReference type="SMART" id="SM00283">
    <property type="entry name" value="MA"/>
    <property type="match status" value="1"/>
</dbReference>
<evidence type="ECO:0000256" key="5">
    <source>
        <dbReference type="ARBA" id="ARBA00029447"/>
    </source>
</evidence>
<evidence type="ECO:0000256" key="9">
    <source>
        <dbReference type="SAM" id="Phobius"/>
    </source>
</evidence>
<evidence type="ECO:0000256" key="8">
    <source>
        <dbReference type="SAM" id="MobiDB-lite"/>
    </source>
</evidence>
<dbReference type="EMBL" id="NFZX01000027">
    <property type="protein sequence ID" value="RFA34073.1"/>
    <property type="molecule type" value="Genomic_DNA"/>
</dbReference>
<dbReference type="Pfam" id="PF12729">
    <property type="entry name" value="4HB_MCP_1"/>
    <property type="match status" value="1"/>
</dbReference>
<dbReference type="PROSITE" id="PS50885">
    <property type="entry name" value="HAMP"/>
    <property type="match status" value="1"/>
</dbReference>
<reference evidence="12 13" key="1">
    <citation type="submission" date="2017-05" db="EMBL/GenBank/DDBJ databases">
        <title>Virgibacillus sp. AK90 isolated from a saltern of Kakinada, India.</title>
        <authorList>
            <person name="Gupta V."/>
            <person name="Sidhu C."/>
            <person name="Korpole S."/>
            <person name="Pinnaka A.K."/>
        </authorList>
    </citation>
    <scope>NUCLEOTIDE SEQUENCE [LARGE SCALE GENOMIC DNA]</scope>
    <source>
        <strain evidence="12 13">AK90</strain>
    </source>
</reference>
<feature type="region of interest" description="Disordered" evidence="8">
    <location>
        <begin position="553"/>
        <end position="573"/>
    </location>
</feature>
<evidence type="ECO:0000256" key="3">
    <source>
        <dbReference type="ARBA" id="ARBA00023136"/>
    </source>
</evidence>
<feature type="coiled-coil region" evidence="7">
    <location>
        <begin position="307"/>
        <end position="366"/>
    </location>
</feature>
<organism evidence="12 13">
    <name type="scientific">Virgibacillus dokdonensis</name>
    <dbReference type="NCBI Taxonomy" id="302167"/>
    <lineage>
        <taxon>Bacteria</taxon>
        <taxon>Bacillati</taxon>
        <taxon>Bacillota</taxon>
        <taxon>Bacilli</taxon>
        <taxon>Bacillales</taxon>
        <taxon>Bacillaceae</taxon>
        <taxon>Virgibacillus</taxon>
    </lineage>
</organism>
<evidence type="ECO:0000256" key="7">
    <source>
        <dbReference type="SAM" id="Coils"/>
    </source>
</evidence>
<gene>
    <name evidence="12" type="ORF">CAI16_12695</name>
</gene>
<evidence type="ECO:0000259" key="10">
    <source>
        <dbReference type="PROSITE" id="PS50111"/>
    </source>
</evidence>
<keyword evidence="7" id="KW-0175">Coiled coil</keyword>
<feature type="transmembrane region" description="Helical" evidence="9">
    <location>
        <begin position="213"/>
        <end position="235"/>
    </location>
</feature>
<keyword evidence="9" id="KW-1133">Transmembrane helix</keyword>
<dbReference type="AlphaFoldDB" id="A0A3E0WPE4"/>
<keyword evidence="4 6" id="KW-0807">Transducer</keyword>
<evidence type="ECO:0000313" key="12">
    <source>
        <dbReference type="EMBL" id="RFA34073.1"/>
    </source>
</evidence>
<dbReference type="PANTHER" id="PTHR32089">
    <property type="entry name" value="METHYL-ACCEPTING CHEMOTAXIS PROTEIN MCPB"/>
    <property type="match status" value="1"/>
</dbReference>
<name>A0A3E0WPE4_9BACI</name>
<dbReference type="Pfam" id="PF00015">
    <property type="entry name" value="MCPsignal"/>
    <property type="match status" value="1"/>
</dbReference>
<sequence length="596" mass="65732">MFYCCQSIIFINVYIKKLCLKKCLNITRGGLTLKKLLALKSIKAKLLLSFSIIILLVLVLGTTNIIGSYISNKGTKSIVNEELELLVAEEQMAINTVERTSLLRGYLLYNDETFKKEFQETIDETIELEEFILAKNSSKNVKDLLDLKVEWGHLTDDFFEEMEKGNKDKATSIMRDNLLPISNKLTAGFKDLALEREKVIADKGKSIVDIGKTIFTIVLIVMVIVIIVTIATAYITANSISKPLHRAKERLIEISNGNLENEHLQIKGNDEVAELMMATNEMNDQLKEIVVSLKNVTKIVDEKSQGLQQAANEVQQGTEQVAATMEELASGAENQANHAAGLASSMNDLNSTIQEVNQSSQNIEKTSKNVLSQTKSGHEFMGTTNEQMKKIDQIVKNAVERMRGLDTRTQEISKLVTVIGEVAEQTNLLALNAAIEAARAGEHGKGFAVVADEVRKLAEQVSLSLDEITSAVTVIQEESEQVTNSLQDGYKEVAAGSEHMTKTKETFESIYRSVTDMVENISMVKTHFENVSNNSKEMNGSVGEIAAISEESAAGIEETSASTQQASSSMQEVSANADRLSKLADNLKTLMQRFTI</sequence>
<dbReference type="CDD" id="cd06225">
    <property type="entry name" value="HAMP"/>
    <property type="match status" value="1"/>
</dbReference>
<dbReference type="GO" id="GO:0007165">
    <property type="term" value="P:signal transduction"/>
    <property type="evidence" value="ECO:0007669"/>
    <property type="project" value="UniProtKB-KW"/>
</dbReference>
<dbReference type="CDD" id="cd11386">
    <property type="entry name" value="MCP_signal"/>
    <property type="match status" value="1"/>
</dbReference>
<dbReference type="Gene3D" id="6.10.340.10">
    <property type="match status" value="1"/>
</dbReference>
<dbReference type="SUPFAM" id="SSF58104">
    <property type="entry name" value="Methyl-accepting chemotaxis protein (MCP) signaling domain"/>
    <property type="match status" value="1"/>
</dbReference>
<keyword evidence="2" id="KW-1003">Cell membrane</keyword>
<evidence type="ECO:0000256" key="6">
    <source>
        <dbReference type="PROSITE-ProRule" id="PRU00284"/>
    </source>
</evidence>
<comment type="subcellular location">
    <subcellularLocation>
        <location evidence="1">Cell membrane</location>
    </subcellularLocation>
</comment>
<dbReference type="InterPro" id="IPR003660">
    <property type="entry name" value="HAMP_dom"/>
</dbReference>
<dbReference type="InterPro" id="IPR004089">
    <property type="entry name" value="MCPsignal_dom"/>
</dbReference>
<comment type="similarity">
    <text evidence="5">Belongs to the methyl-accepting chemotaxis (MCP) protein family.</text>
</comment>
<feature type="domain" description="HAMP" evidence="11">
    <location>
        <begin position="238"/>
        <end position="291"/>
    </location>
</feature>
<dbReference type="Gene3D" id="1.10.287.950">
    <property type="entry name" value="Methyl-accepting chemotaxis protein"/>
    <property type="match status" value="1"/>
</dbReference>
<feature type="transmembrane region" description="Helical" evidence="9">
    <location>
        <begin position="46"/>
        <end position="67"/>
    </location>
</feature>
<accession>A0A3E0WPE4</accession>
<comment type="caution">
    <text evidence="12">The sequence shown here is derived from an EMBL/GenBank/DDBJ whole genome shotgun (WGS) entry which is preliminary data.</text>
</comment>
<dbReference type="GO" id="GO:0005886">
    <property type="term" value="C:plasma membrane"/>
    <property type="evidence" value="ECO:0007669"/>
    <property type="project" value="UniProtKB-SubCell"/>
</dbReference>
<feature type="domain" description="Methyl-accepting transducer" evidence="10">
    <location>
        <begin position="310"/>
        <end position="560"/>
    </location>
</feature>
<evidence type="ECO:0000256" key="4">
    <source>
        <dbReference type="ARBA" id="ARBA00023224"/>
    </source>
</evidence>
<evidence type="ECO:0000256" key="1">
    <source>
        <dbReference type="ARBA" id="ARBA00004236"/>
    </source>
</evidence>
<dbReference type="Pfam" id="PF00672">
    <property type="entry name" value="HAMP"/>
    <property type="match status" value="1"/>
</dbReference>
<dbReference type="Proteomes" id="UP000256488">
    <property type="component" value="Unassembled WGS sequence"/>
</dbReference>
<dbReference type="InterPro" id="IPR024478">
    <property type="entry name" value="HlyB_4HB_MCP"/>
</dbReference>
<evidence type="ECO:0000256" key="2">
    <source>
        <dbReference type="ARBA" id="ARBA00022475"/>
    </source>
</evidence>
<evidence type="ECO:0000259" key="11">
    <source>
        <dbReference type="PROSITE" id="PS50885"/>
    </source>
</evidence>